<dbReference type="PRINTS" id="PR00385">
    <property type="entry name" value="P450"/>
</dbReference>
<keyword evidence="5 7" id="KW-0408">Iron</keyword>
<proteinExistence type="inferred from homology"/>
<dbReference type="GO" id="GO:0020037">
    <property type="term" value="F:heme binding"/>
    <property type="evidence" value="ECO:0007669"/>
    <property type="project" value="InterPro"/>
</dbReference>
<dbReference type="InterPro" id="IPR001128">
    <property type="entry name" value="Cyt_P450"/>
</dbReference>
<protein>
    <submittedName>
        <fullName evidence="9">Cytochrome P450</fullName>
    </submittedName>
</protein>
<evidence type="ECO:0000256" key="2">
    <source>
        <dbReference type="ARBA" id="ARBA00022617"/>
    </source>
</evidence>
<dbReference type="GO" id="GO:0005506">
    <property type="term" value="F:iron ion binding"/>
    <property type="evidence" value="ECO:0007669"/>
    <property type="project" value="InterPro"/>
</dbReference>
<dbReference type="SUPFAM" id="SSF48264">
    <property type="entry name" value="Cytochrome P450"/>
    <property type="match status" value="1"/>
</dbReference>
<dbReference type="PANTHER" id="PTHR46696:SF1">
    <property type="entry name" value="CYTOCHROME P450 YJIB-RELATED"/>
    <property type="match status" value="1"/>
</dbReference>
<dbReference type="CDD" id="cd11030">
    <property type="entry name" value="CYP105-like"/>
    <property type="match status" value="1"/>
</dbReference>
<dbReference type="FunFam" id="1.10.630.10:FF:000018">
    <property type="entry name" value="Cytochrome P450 monooxygenase"/>
    <property type="match status" value="1"/>
</dbReference>
<organism evidence="9 10">
    <name type="scientific">Streptosporangium canum</name>
    <dbReference type="NCBI Taxonomy" id="324952"/>
    <lineage>
        <taxon>Bacteria</taxon>
        <taxon>Bacillati</taxon>
        <taxon>Actinomycetota</taxon>
        <taxon>Actinomycetes</taxon>
        <taxon>Streptosporangiales</taxon>
        <taxon>Streptosporangiaceae</taxon>
        <taxon>Streptosporangium</taxon>
    </lineage>
</organism>
<dbReference type="PANTHER" id="PTHR46696">
    <property type="entry name" value="P450, PUTATIVE (EUROFUNG)-RELATED"/>
    <property type="match status" value="1"/>
</dbReference>
<dbReference type="InterPro" id="IPR036396">
    <property type="entry name" value="Cyt_P450_sf"/>
</dbReference>
<sequence>MTRSTVEVSSVEQPPSPDQATMRVALPPELMARQCPFDPPRALAEAHEKAPVGQVKLATGERIWLVTGLDEARAVLSDPRFSADRFNRRNALVAVPEELREKLFDARARAGQLVAMDPPEHTRLRKLVIGQFTLRRMRALIPRITEIVDAHLDAMAAAGTSADLVGAFALPVPSLVICELLGVPYEARTDFQRRTSTIIRMDTPLEEVLRVRDEMRQFMHELVAAKRARPDDGLISGLIHGDHAGELTDDELVGIANLLLAAGHETTANMIGLGVFALLEHPEQLELLRRDPEVAGQAVEELLRYLSIVHLGPFRTATEDVRIGGELIPAGGTVMISTPQINRDPAHWDDPAALDLTRERNPHLSFGHGVHQCLGQQLARAEMAVALPALVRRFPHLRLDCRPEEVPLRDNMFVYGVHSLPVAWDAPEDATVS</sequence>
<dbReference type="RefSeq" id="WP_093891740.1">
    <property type="nucleotide sequence ID" value="NZ_FOQY01000046.1"/>
</dbReference>
<name>A0A1I4E533_9ACTN</name>
<evidence type="ECO:0000256" key="8">
    <source>
        <dbReference type="SAM" id="MobiDB-lite"/>
    </source>
</evidence>
<keyword evidence="3 7" id="KW-0479">Metal-binding</keyword>
<dbReference type="EMBL" id="FOQY01000046">
    <property type="protein sequence ID" value="SFL00259.1"/>
    <property type="molecule type" value="Genomic_DNA"/>
</dbReference>
<dbReference type="Pfam" id="PF00067">
    <property type="entry name" value="p450"/>
    <property type="match status" value="1"/>
</dbReference>
<evidence type="ECO:0000256" key="3">
    <source>
        <dbReference type="ARBA" id="ARBA00022723"/>
    </source>
</evidence>
<dbReference type="GO" id="GO:0004497">
    <property type="term" value="F:monooxygenase activity"/>
    <property type="evidence" value="ECO:0007669"/>
    <property type="project" value="UniProtKB-KW"/>
</dbReference>
<dbReference type="Gene3D" id="1.10.630.10">
    <property type="entry name" value="Cytochrome P450"/>
    <property type="match status" value="1"/>
</dbReference>
<dbReference type="Proteomes" id="UP000199111">
    <property type="component" value="Unassembled WGS sequence"/>
</dbReference>
<dbReference type="PROSITE" id="PS00086">
    <property type="entry name" value="CYTOCHROME_P450"/>
    <property type="match status" value="1"/>
</dbReference>
<feature type="region of interest" description="Disordered" evidence="8">
    <location>
        <begin position="1"/>
        <end position="20"/>
    </location>
</feature>
<feature type="compositionally biased region" description="Polar residues" evidence="8">
    <location>
        <begin position="1"/>
        <end position="13"/>
    </location>
</feature>
<gene>
    <name evidence="9" type="ORF">SAMN05216275_14639</name>
</gene>
<accession>A0A1I4E533</accession>
<evidence type="ECO:0000256" key="5">
    <source>
        <dbReference type="ARBA" id="ARBA00023004"/>
    </source>
</evidence>
<dbReference type="PRINTS" id="PR00359">
    <property type="entry name" value="BP450"/>
</dbReference>
<dbReference type="GO" id="GO:0016705">
    <property type="term" value="F:oxidoreductase activity, acting on paired donors, with incorporation or reduction of molecular oxygen"/>
    <property type="evidence" value="ECO:0007669"/>
    <property type="project" value="InterPro"/>
</dbReference>
<comment type="similarity">
    <text evidence="1 7">Belongs to the cytochrome P450 family.</text>
</comment>
<evidence type="ECO:0000256" key="1">
    <source>
        <dbReference type="ARBA" id="ARBA00010617"/>
    </source>
</evidence>
<evidence type="ECO:0000256" key="4">
    <source>
        <dbReference type="ARBA" id="ARBA00023002"/>
    </source>
</evidence>
<reference evidence="10" key="1">
    <citation type="submission" date="2016-10" db="EMBL/GenBank/DDBJ databases">
        <authorList>
            <person name="Varghese N."/>
            <person name="Submissions S."/>
        </authorList>
    </citation>
    <scope>NUCLEOTIDE SEQUENCE [LARGE SCALE GENOMIC DNA]</scope>
    <source>
        <strain evidence="10">CGMCC 4.2126</strain>
    </source>
</reference>
<keyword evidence="6 7" id="KW-0503">Monooxygenase</keyword>
<evidence type="ECO:0000256" key="7">
    <source>
        <dbReference type="RuleBase" id="RU000461"/>
    </source>
</evidence>
<keyword evidence="10" id="KW-1185">Reference proteome</keyword>
<evidence type="ECO:0000313" key="10">
    <source>
        <dbReference type="Proteomes" id="UP000199111"/>
    </source>
</evidence>
<keyword evidence="2 7" id="KW-0349">Heme</keyword>
<evidence type="ECO:0000256" key="6">
    <source>
        <dbReference type="ARBA" id="ARBA00023033"/>
    </source>
</evidence>
<dbReference type="AlphaFoldDB" id="A0A1I4E533"/>
<evidence type="ECO:0000313" key="9">
    <source>
        <dbReference type="EMBL" id="SFL00259.1"/>
    </source>
</evidence>
<dbReference type="InterPro" id="IPR002397">
    <property type="entry name" value="Cyt_P450_B"/>
</dbReference>
<keyword evidence="4 7" id="KW-0560">Oxidoreductase</keyword>
<dbReference type="InterPro" id="IPR017972">
    <property type="entry name" value="Cyt_P450_CS"/>
</dbReference>
<dbReference type="GeneID" id="96303221"/>